<organism evidence="1 2">
    <name type="scientific">Roseicitreum antarcticum</name>
    <dbReference type="NCBI Taxonomy" id="564137"/>
    <lineage>
        <taxon>Bacteria</taxon>
        <taxon>Pseudomonadati</taxon>
        <taxon>Pseudomonadota</taxon>
        <taxon>Alphaproteobacteria</taxon>
        <taxon>Rhodobacterales</taxon>
        <taxon>Paracoccaceae</taxon>
        <taxon>Roseicitreum</taxon>
    </lineage>
</organism>
<dbReference type="EMBL" id="FNOM01000003">
    <property type="protein sequence ID" value="SDW71247.1"/>
    <property type="molecule type" value="Genomic_DNA"/>
</dbReference>
<evidence type="ECO:0000313" key="1">
    <source>
        <dbReference type="EMBL" id="SDW71247.1"/>
    </source>
</evidence>
<name>A0A1H2VSM6_9RHOB</name>
<dbReference type="STRING" id="564137.SAMN04488238_103160"/>
<proteinExistence type="predicted"/>
<accession>A0A1H2VSM6</accession>
<dbReference type="AlphaFoldDB" id="A0A1H2VSM6"/>
<evidence type="ECO:0000313" key="2">
    <source>
        <dbReference type="Proteomes" id="UP000198539"/>
    </source>
</evidence>
<reference evidence="1 2" key="1">
    <citation type="submission" date="2016-10" db="EMBL/GenBank/DDBJ databases">
        <authorList>
            <person name="de Groot N.N."/>
        </authorList>
    </citation>
    <scope>NUCLEOTIDE SEQUENCE [LARGE SCALE GENOMIC DNA]</scope>
    <source>
        <strain evidence="1 2">CGMCC 1.8894</strain>
    </source>
</reference>
<sequence length="109" mass="12200">MAHNYDAQRRETFETFDSAPPGWVPESAVVDFLFFVEELDANWDAFEKALRAKGFRTIRDDDGETLIASFGPIAVTAASVWAQEEISTRIALAHDFYPDGWDLGLADAE</sequence>
<dbReference type="Proteomes" id="UP000198539">
    <property type="component" value="Unassembled WGS sequence"/>
</dbReference>
<protein>
    <submittedName>
        <fullName evidence="1">Uncharacterized protein</fullName>
    </submittedName>
</protein>
<gene>
    <name evidence="1" type="ORF">SAMN04488238_103160</name>
</gene>
<keyword evidence="2" id="KW-1185">Reference proteome</keyword>